<accession>W3X4Y4</accession>
<evidence type="ECO:0000313" key="3">
    <source>
        <dbReference type="Proteomes" id="UP000030651"/>
    </source>
</evidence>
<dbReference type="RefSeq" id="XP_007832894.1">
    <property type="nucleotide sequence ID" value="XM_007834703.1"/>
</dbReference>
<dbReference type="AlphaFoldDB" id="W3X4Y4"/>
<reference evidence="3" key="1">
    <citation type="journal article" date="2015" name="BMC Genomics">
        <title>Genomic and transcriptomic analysis of the endophytic fungus Pestalotiopsis fici reveals its lifestyle and high potential for synthesis of natural products.</title>
        <authorList>
            <person name="Wang X."/>
            <person name="Zhang X."/>
            <person name="Liu L."/>
            <person name="Xiang M."/>
            <person name="Wang W."/>
            <person name="Sun X."/>
            <person name="Che Y."/>
            <person name="Guo L."/>
            <person name="Liu G."/>
            <person name="Guo L."/>
            <person name="Wang C."/>
            <person name="Yin W.B."/>
            <person name="Stadler M."/>
            <person name="Zhang X."/>
            <person name="Liu X."/>
        </authorList>
    </citation>
    <scope>NUCLEOTIDE SEQUENCE [LARGE SCALE GENOMIC DNA]</scope>
    <source>
        <strain evidence="3">W106-1 / CGMCC3.15140</strain>
    </source>
</reference>
<dbReference type="eggNOG" id="ENOG502S7XY">
    <property type="taxonomic scope" value="Eukaryota"/>
</dbReference>
<dbReference type="OMA" id="RNHRIMF"/>
<name>W3X4Y4_PESFW</name>
<evidence type="ECO:0000259" key="1">
    <source>
        <dbReference type="PROSITE" id="PS50181"/>
    </source>
</evidence>
<dbReference type="GeneID" id="19271135"/>
<dbReference type="OrthoDB" id="550575at2759"/>
<dbReference type="InterPro" id="IPR001810">
    <property type="entry name" value="F-box_dom"/>
</dbReference>
<dbReference type="Gene3D" id="2.130.10.10">
    <property type="entry name" value="YVTN repeat-like/Quinoprotein amine dehydrogenase"/>
    <property type="match status" value="1"/>
</dbReference>
<keyword evidence="3" id="KW-1185">Reference proteome</keyword>
<protein>
    <recommendedName>
        <fullName evidence="1">F-box domain-containing protein</fullName>
    </recommendedName>
</protein>
<dbReference type="Proteomes" id="UP000030651">
    <property type="component" value="Unassembled WGS sequence"/>
</dbReference>
<dbReference type="STRING" id="1229662.W3X4Y4"/>
<dbReference type="EMBL" id="KI912112">
    <property type="protein sequence ID" value="ETS81120.1"/>
    <property type="molecule type" value="Genomic_DNA"/>
</dbReference>
<proteinExistence type="predicted"/>
<dbReference type="InParanoid" id="W3X4Y4"/>
<dbReference type="Gene3D" id="1.20.1280.50">
    <property type="match status" value="1"/>
</dbReference>
<dbReference type="InterPro" id="IPR036047">
    <property type="entry name" value="F-box-like_dom_sf"/>
</dbReference>
<dbReference type="SUPFAM" id="SSF81383">
    <property type="entry name" value="F-box domain"/>
    <property type="match status" value="1"/>
</dbReference>
<dbReference type="SUPFAM" id="SSF50998">
    <property type="entry name" value="Quinoprotein alcohol dehydrogenase-like"/>
    <property type="match status" value="1"/>
</dbReference>
<gene>
    <name evidence="2" type="ORF">PFICI_06122</name>
</gene>
<evidence type="ECO:0000313" key="2">
    <source>
        <dbReference type="EMBL" id="ETS81120.1"/>
    </source>
</evidence>
<dbReference type="PROSITE" id="PS50181">
    <property type="entry name" value="FBOX"/>
    <property type="match status" value="1"/>
</dbReference>
<organism evidence="2 3">
    <name type="scientific">Pestalotiopsis fici (strain W106-1 / CGMCC3.15140)</name>
    <dbReference type="NCBI Taxonomy" id="1229662"/>
    <lineage>
        <taxon>Eukaryota</taxon>
        <taxon>Fungi</taxon>
        <taxon>Dikarya</taxon>
        <taxon>Ascomycota</taxon>
        <taxon>Pezizomycotina</taxon>
        <taxon>Sordariomycetes</taxon>
        <taxon>Xylariomycetidae</taxon>
        <taxon>Amphisphaeriales</taxon>
        <taxon>Sporocadaceae</taxon>
        <taxon>Pestalotiopsis</taxon>
    </lineage>
</organism>
<dbReference type="InterPro" id="IPR015943">
    <property type="entry name" value="WD40/YVTN_repeat-like_dom_sf"/>
</dbReference>
<dbReference type="KEGG" id="pfy:PFICI_06122"/>
<feature type="domain" description="F-box" evidence="1">
    <location>
        <begin position="1"/>
        <end position="50"/>
    </location>
</feature>
<dbReference type="InterPro" id="IPR011047">
    <property type="entry name" value="Quinoprotein_ADH-like_sf"/>
</dbReference>
<dbReference type="HOGENOM" id="CLU_032159_0_0_1"/>
<sequence length="537" mass="59257">MDPLTTLPTEIVLRILEFASPDSLAKLTRLNQAWHGFIDADYADVIYAAKVEDDMSTGAAVRGGAEPADAFRAATSFAKYGHETASWKEACRRRMQLARNWNAYRPTTTESIIHVDAPEHFVWRFKPDFARRLVISTSQAGGVFVTDMDTGAALWSLQGDGEVRGYAHLEYEPDTGTAVWDRFGNTLEVWRTDLAGLPRGQFRQVELLHHDAETRGFQLSYCTLCVVSTDGHGFVYNVPPGEEKPTLRTRLDIPHGAVGHLDQNERAVMYSMGAEGYHFYDKTTGESLGQLRPHQVDPFKMYHVNHPTSPRSDFAMVRREILRLVPSDDQDHAPFPPRTPQQDRLTPCRIIPGALRSGQPIPAAVHTPPISDDEWGAGMLDGNTMVGVSRGGRVVVCSDWERALRSDADLAAVTSIIECEPSNGAEFDLGGWLSISETAGGKRVLFEIRNKIYILTLDANAAITTEAPVLVATTSLPDLGVPVSFMGVYDDCIMSTFTMVRPTMEDSAGVDEHGEIIPTLRVTPTKIIRVLSFAPES</sequence>